<evidence type="ECO:0000256" key="1">
    <source>
        <dbReference type="SAM" id="MobiDB-lite"/>
    </source>
</evidence>
<dbReference type="CDD" id="cd07341">
    <property type="entry name" value="M56_BlaR1_MecR1_like"/>
    <property type="match status" value="1"/>
</dbReference>
<reference evidence="5" key="1">
    <citation type="submission" date="2016-10" db="EMBL/GenBank/DDBJ databases">
        <authorList>
            <person name="Varghese N."/>
            <person name="Submissions S."/>
        </authorList>
    </citation>
    <scope>NUCLEOTIDE SEQUENCE [LARGE SCALE GENOMIC DNA]</scope>
    <source>
        <strain evidence="5">CGMCC 1.8975</strain>
    </source>
</reference>
<evidence type="ECO:0000259" key="3">
    <source>
        <dbReference type="Pfam" id="PF05569"/>
    </source>
</evidence>
<evidence type="ECO:0000313" key="4">
    <source>
        <dbReference type="EMBL" id="SDX91592.1"/>
    </source>
</evidence>
<keyword evidence="5" id="KW-1185">Reference proteome</keyword>
<feature type="region of interest" description="Disordered" evidence="1">
    <location>
        <begin position="610"/>
        <end position="669"/>
    </location>
</feature>
<dbReference type="STRING" id="651662.SAMN04488069_104123"/>
<sequence>MNWLEQLLPPALVRALGWTLLHSLWQGAVVALALAGLLLLLRRHSAQVRYRTTAAALVTLLLLCGLTFGRHYYQAPPAGPATIAIVPPTEAGTALAAVVAAAPAARLAGNPAAPGWLSSWQTYFDANLPLLVTVWLMGLLVMMLRLLGSLAYVQRLRRYRVQPLAAEWQQRLAALADRAGLKQRVELLESALVKVPVVVGHLRPVVLLPLGAVTGLGTAYLEAILAHELAHVQRRDYLLNLLQAVAETVLFYHPGVWFMAACLRTERENCCDDVATALVGGNPLTVARALAALAELTAAPAPVGAGLALSALGPDGSVLSRIRRLVQGRQRPTFAEGFMAACVVLVGVVVLSTAVAMARPAAISLAATLAKPAAALRRATMPAPMPPAAATPVSAAATSAEVGYQESLRILSVSADGKARARLGSTEVSFDTVRNPRLMRWSRAGRRGNDAGTVIIKRDKKGRLTELFVDGQPIDIAPARKKGDQVDVVQLDSRSVNRPQTDAQQRLEELSLRMSRAALSGSSASATDARELSALALLEAQKALSETDVDNITRDALSKVDFEGITRDAFAQAEKELQAAAKRARTDEEREMLEDQLDELRDRQQDRLDELHDQQQQIRQDADQQRRDREQQRRDREQQMRDRQQGFRDADQARRDVEQAKRDAEQAKRDAATNALLRELRKDNIIQNTKNLQFSLSASGLTVNGKKQPAAVQQKYLRLVEQLQGQPLKGNYNLNYQTSGSTTTTVGSGLGRNLPTPPMPPAPASPPALPAPPPPPPVLTTDEIRAELRRDGLIGATDKGFQFQLNNKTMTVNGQPQPTAVADRYRRLLGVEPATAGKSSRTIQISVSE</sequence>
<feature type="transmembrane region" description="Helical" evidence="2">
    <location>
        <begin position="128"/>
        <end position="153"/>
    </location>
</feature>
<dbReference type="PANTHER" id="PTHR34978:SF3">
    <property type="entry name" value="SLR0241 PROTEIN"/>
    <property type="match status" value="1"/>
</dbReference>
<dbReference type="RefSeq" id="WP_092738824.1">
    <property type="nucleotide sequence ID" value="NZ_FNOV01000004.1"/>
</dbReference>
<dbReference type="InterPro" id="IPR008756">
    <property type="entry name" value="Peptidase_M56"/>
</dbReference>
<feature type="transmembrane region" description="Helical" evidence="2">
    <location>
        <begin position="20"/>
        <end position="41"/>
    </location>
</feature>
<keyword evidence="2" id="KW-0812">Transmembrane</keyword>
<dbReference type="OrthoDB" id="15218at2"/>
<evidence type="ECO:0000256" key="2">
    <source>
        <dbReference type="SAM" id="Phobius"/>
    </source>
</evidence>
<feature type="compositionally biased region" description="Pro residues" evidence="1">
    <location>
        <begin position="755"/>
        <end position="778"/>
    </location>
</feature>
<dbReference type="PANTHER" id="PTHR34978">
    <property type="entry name" value="POSSIBLE SENSOR-TRANSDUCER PROTEIN BLAR"/>
    <property type="match status" value="1"/>
</dbReference>
<organism evidence="4 5">
    <name type="scientific">Hymenobacter psychrophilus</name>
    <dbReference type="NCBI Taxonomy" id="651662"/>
    <lineage>
        <taxon>Bacteria</taxon>
        <taxon>Pseudomonadati</taxon>
        <taxon>Bacteroidota</taxon>
        <taxon>Cytophagia</taxon>
        <taxon>Cytophagales</taxon>
        <taxon>Hymenobacteraceae</taxon>
        <taxon>Hymenobacter</taxon>
    </lineage>
</organism>
<gene>
    <name evidence="4" type="ORF">SAMN04488069_104123</name>
</gene>
<dbReference type="AlphaFoldDB" id="A0A1H3FKL0"/>
<feature type="transmembrane region" description="Helical" evidence="2">
    <location>
        <begin position="333"/>
        <end position="358"/>
    </location>
</feature>
<proteinExistence type="predicted"/>
<dbReference type="Pfam" id="PF05569">
    <property type="entry name" value="Peptidase_M56"/>
    <property type="match status" value="1"/>
</dbReference>
<keyword evidence="2" id="KW-1133">Transmembrane helix</keyword>
<dbReference type="Proteomes" id="UP000199249">
    <property type="component" value="Unassembled WGS sequence"/>
</dbReference>
<dbReference type="InterPro" id="IPR052173">
    <property type="entry name" value="Beta-lactam_resp_regulator"/>
</dbReference>
<protein>
    <submittedName>
        <fullName evidence="4">Signal transducer regulating beta-lactamase production, contains metallopeptidase domain</fullName>
    </submittedName>
</protein>
<feature type="compositionally biased region" description="Basic and acidic residues" evidence="1">
    <location>
        <begin position="620"/>
        <end position="669"/>
    </location>
</feature>
<feature type="region of interest" description="Disordered" evidence="1">
    <location>
        <begin position="734"/>
        <end position="780"/>
    </location>
</feature>
<feature type="transmembrane region" description="Helical" evidence="2">
    <location>
        <begin position="53"/>
        <end position="73"/>
    </location>
</feature>
<dbReference type="Gene3D" id="3.30.2010.10">
    <property type="entry name" value="Metalloproteases ('zincins'), catalytic domain"/>
    <property type="match status" value="1"/>
</dbReference>
<name>A0A1H3FKL0_9BACT</name>
<dbReference type="EMBL" id="FNOV01000004">
    <property type="protein sequence ID" value="SDX91592.1"/>
    <property type="molecule type" value="Genomic_DNA"/>
</dbReference>
<accession>A0A1H3FKL0</accession>
<feature type="domain" description="Peptidase M56" evidence="3">
    <location>
        <begin position="127"/>
        <end position="274"/>
    </location>
</feature>
<feature type="compositionally biased region" description="Low complexity" evidence="1">
    <location>
        <begin position="738"/>
        <end position="747"/>
    </location>
</feature>
<keyword evidence="2" id="KW-0472">Membrane</keyword>
<evidence type="ECO:0000313" key="5">
    <source>
        <dbReference type="Proteomes" id="UP000199249"/>
    </source>
</evidence>